<name>A0A822WKP5_9ENTR</name>
<evidence type="ECO:0000313" key="2">
    <source>
        <dbReference type="Proteomes" id="UP000076205"/>
    </source>
</evidence>
<comment type="caution">
    <text evidence="1">The sequence shown here is derived from an EMBL/GenBank/DDBJ whole genome shotgun (WGS) entry which is preliminary data.</text>
</comment>
<organism evidence="1 2">
    <name type="scientific">Enterobacter hormaechei</name>
    <dbReference type="NCBI Taxonomy" id="158836"/>
    <lineage>
        <taxon>Bacteria</taxon>
        <taxon>Pseudomonadati</taxon>
        <taxon>Pseudomonadota</taxon>
        <taxon>Gammaproteobacteria</taxon>
        <taxon>Enterobacterales</taxon>
        <taxon>Enterobacteriaceae</taxon>
        <taxon>Enterobacter</taxon>
        <taxon>Enterobacter cloacae complex</taxon>
    </lineage>
</organism>
<reference evidence="1 2" key="1">
    <citation type="submission" date="2016-03" db="EMBL/GenBank/DDBJ databases">
        <authorList>
            <consortium name="Pathogen Informatics"/>
        </authorList>
    </citation>
    <scope>NUCLEOTIDE SEQUENCE [LARGE SCALE GENOMIC DNA]</scope>
    <source>
        <strain evidence="2">e1424</strain>
    </source>
</reference>
<proteinExistence type="predicted"/>
<dbReference type="AlphaFoldDB" id="A0A822WKP5"/>
<sequence length="60" mass="7014">MNSGAHREAEWVLKPPSKRRQVITLDLYRLIQALSQDHLSVFFHPCPGYPGWDYNQDGHH</sequence>
<dbReference type="EMBL" id="FJYW01000001">
    <property type="protein sequence ID" value="CZW61910.1"/>
    <property type="molecule type" value="Genomic_DNA"/>
</dbReference>
<gene>
    <name evidence="1" type="ORF">SAMEA2273352_00370</name>
</gene>
<dbReference type="Proteomes" id="UP000076205">
    <property type="component" value="Unassembled WGS sequence"/>
</dbReference>
<protein>
    <submittedName>
        <fullName evidence="1">Uncharacterized protein</fullName>
    </submittedName>
</protein>
<evidence type="ECO:0000313" key="1">
    <source>
        <dbReference type="EMBL" id="CZW61910.1"/>
    </source>
</evidence>
<accession>A0A822WKP5</accession>